<gene>
    <name evidence="2" type="ORF">E1I69_13735</name>
</gene>
<dbReference type="AlphaFoldDB" id="A0A4S3PQD6"/>
<dbReference type="EMBL" id="SLUB01000024">
    <property type="protein sequence ID" value="THE11819.1"/>
    <property type="molecule type" value="Genomic_DNA"/>
</dbReference>
<reference evidence="2 3" key="1">
    <citation type="journal article" date="2019" name="Indoor Air">
        <title>Impacts of indoor surface finishes on bacterial viability.</title>
        <authorList>
            <person name="Hu J."/>
            <person name="Maamar S.B."/>
            <person name="Glawe A.J."/>
            <person name="Gottel N."/>
            <person name="Gilbert J.A."/>
            <person name="Hartmann E.M."/>
        </authorList>
    </citation>
    <scope>NUCLEOTIDE SEQUENCE [LARGE SCALE GENOMIC DNA]</scope>
    <source>
        <strain evidence="2 3">AF060A6</strain>
    </source>
</reference>
<dbReference type="RefSeq" id="WP_136380154.1">
    <property type="nucleotide sequence ID" value="NZ_SLUB01000024.1"/>
</dbReference>
<sequence>MKIQILGTAAAEGFPGLFCNCKHCKKARELGGKNIRTRSSTIIDDSIKIDFPPDSYHHVLTHNLDLSKIEHLLFTHTHMDHFNPKDLGMRTPGFAHDFSYPLHIYGNDAAIYKSKEVLWHTDQYFTFTLMHPFTTYQVGTAKVTPLPADHNPLETCLLFYIEKDGNRIFHGHDTGWFPEQTWEWLSTKKIDVAILDCTHGQLPERRNHLNIEAVKDIQNVFLEKGIMTNKSQMIATHFSHNIGLMHEDLEEIFASSGIKVAYDGIVLHV</sequence>
<name>A0A4S3PQD6_9BACI</name>
<dbReference type="Pfam" id="PF12706">
    <property type="entry name" value="Lactamase_B_2"/>
    <property type="match status" value="1"/>
</dbReference>
<dbReference type="OrthoDB" id="9781189at2"/>
<feature type="domain" description="Metallo-beta-lactamase" evidence="1">
    <location>
        <begin position="63"/>
        <end position="212"/>
    </location>
</feature>
<evidence type="ECO:0000259" key="1">
    <source>
        <dbReference type="Pfam" id="PF12706"/>
    </source>
</evidence>
<dbReference type="Proteomes" id="UP000306477">
    <property type="component" value="Unassembled WGS sequence"/>
</dbReference>
<dbReference type="PANTHER" id="PTHR42663:SF6">
    <property type="entry name" value="HYDROLASE C777.06C-RELATED"/>
    <property type="match status" value="1"/>
</dbReference>
<comment type="caution">
    <text evidence="2">The sequence shown here is derived from an EMBL/GenBank/DDBJ whole genome shotgun (WGS) entry which is preliminary data.</text>
</comment>
<evidence type="ECO:0000313" key="2">
    <source>
        <dbReference type="EMBL" id="THE11819.1"/>
    </source>
</evidence>
<protein>
    <submittedName>
        <fullName evidence="2">Carbon-phosphorus lyase</fullName>
    </submittedName>
</protein>
<accession>A0A4S3PQD6</accession>
<dbReference type="PANTHER" id="PTHR42663">
    <property type="entry name" value="HYDROLASE C777.06C-RELATED-RELATED"/>
    <property type="match status" value="1"/>
</dbReference>
<dbReference type="SUPFAM" id="SSF56281">
    <property type="entry name" value="Metallo-hydrolase/oxidoreductase"/>
    <property type="match status" value="1"/>
</dbReference>
<proteinExistence type="predicted"/>
<keyword evidence="2" id="KW-0456">Lyase</keyword>
<dbReference type="InterPro" id="IPR036866">
    <property type="entry name" value="RibonucZ/Hydroxyglut_hydro"/>
</dbReference>
<dbReference type="STRING" id="1033734.GCA_000285535_00923"/>
<evidence type="ECO:0000313" key="3">
    <source>
        <dbReference type="Proteomes" id="UP000306477"/>
    </source>
</evidence>
<keyword evidence="3" id="KW-1185">Reference proteome</keyword>
<dbReference type="Gene3D" id="3.60.15.10">
    <property type="entry name" value="Ribonuclease Z/Hydroxyacylglutathione hydrolase-like"/>
    <property type="match status" value="1"/>
</dbReference>
<dbReference type="InterPro" id="IPR001279">
    <property type="entry name" value="Metallo-B-lactamas"/>
</dbReference>
<dbReference type="GO" id="GO:0016829">
    <property type="term" value="F:lyase activity"/>
    <property type="evidence" value="ECO:0007669"/>
    <property type="project" value="UniProtKB-KW"/>
</dbReference>
<organism evidence="2 3">
    <name type="scientific">Bacillus timonensis</name>
    <dbReference type="NCBI Taxonomy" id="1033734"/>
    <lineage>
        <taxon>Bacteria</taxon>
        <taxon>Bacillati</taxon>
        <taxon>Bacillota</taxon>
        <taxon>Bacilli</taxon>
        <taxon>Bacillales</taxon>
        <taxon>Bacillaceae</taxon>
        <taxon>Bacillus</taxon>
    </lineage>
</organism>